<dbReference type="Proteomes" id="UP000008229">
    <property type="component" value="Chromosome"/>
</dbReference>
<dbReference type="PROSITE" id="PS00211">
    <property type="entry name" value="ABC_TRANSPORTER_1"/>
    <property type="match status" value="1"/>
</dbReference>
<dbReference type="InterPro" id="IPR003439">
    <property type="entry name" value="ABC_transporter-like_ATP-bd"/>
</dbReference>
<keyword evidence="7" id="KW-1185">Reference proteome</keyword>
<keyword evidence="4" id="KW-0067">ATP-binding</keyword>
<dbReference type="EMBL" id="CP001854">
    <property type="protein sequence ID" value="ADB53153.1"/>
    <property type="molecule type" value="Genomic_DNA"/>
</dbReference>
<dbReference type="KEGG" id="cwo:Cwoe_4740"/>
<reference evidence="7" key="2">
    <citation type="submission" date="2010-01" db="EMBL/GenBank/DDBJ databases">
        <title>The complete genome of Conexibacter woesei DSM 14684.</title>
        <authorList>
            <consortium name="US DOE Joint Genome Institute (JGI-PGF)"/>
            <person name="Lucas S."/>
            <person name="Copeland A."/>
            <person name="Lapidus A."/>
            <person name="Glavina del Rio T."/>
            <person name="Dalin E."/>
            <person name="Tice H."/>
            <person name="Bruce D."/>
            <person name="Goodwin L."/>
            <person name="Pitluck S."/>
            <person name="Kyrpides N."/>
            <person name="Mavromatis K."/>
            <person name="Ivanova N."/>
            <person name="Mikhailova N."/>
            <person name="Chertkov O."/>
            <person name="Brettin T."/>
            <person name="Detter J.C."/>
            <person name="Han C."/>
            <person name="Larimer F."/>
            <person name="Land M."/>
            <person name="Hauser L."/>
            <person name="Markowitz V."/>
            <person name="Cheng J.-F."/>
            <person name="Hugenholtz P."/>
            <person name="Woyke T."/>
            <person name="Wu D."/>
            <person name="Pukall R."/>
            <person name="Steenblock K."/>
            <person name="Schneider S."/>
            <person name="Klenk H.-P."/>
            <person name="Eisen J.A."/>
        </authorList>
    </citation>
    <scope>NUCLEOTIDE SEQUENCE [LARGE SCALE GENOMIC DNA]</scope>
    <source>
        <strain evidence="7">DSM 14684 / CIP 108061 / JCM 11494 / NBRC 100937 / ID131577</strain>
    </source>
</reference>
<organism evidence="6 7">
    <name type="scientific">Conexibacter woesei (strain DSM 14684 / CCUG 47730 / CIP 108061 / JCM 11494 / NBRC 100937 / ID131577)</name>
    <dbReference type="NCBI Taxonomy" id="469383"/>
    <lineage>
        <taxon>Bacteria</taxon>
        <taxon>Bacillati</taxon>
        <taxon>Actinomycetota</taxon>
        <taxon>Thermoleophilia</taxon>
        <taxon>Solirubrobacterales</taxon>
        <taxon>Conexibacteraceae</taxon>
        <taxon>Conexibacter</taxon>
    </lineage>
</organism>
<dbReference type="PANTHER" id="PTHR42734:SF5">
    <property type="entry name" value="IRON TRANSPORT SYSTEM ATP-BINDING PROTEIN HI_0361-RELATED"/>
    <property type="match status" value="1"/>
</dbReference>
<feature type="domain" description="ABC transporter" evidence="5">
    <location>
        <begin position="6"/>
        <end position="229"/>
    </location>
</feature>
<dbReference type="InterPro" id="IPR050153">
    <property type="entry name" value="Metal_Ion_Import_ABC"/>
</dbReference>
<evidence type="ECO:0000259" key="5">
    <source>
        <dbReference type="PROSITE" id="PS50893"/>
    </source>
</evidence>
<evidence type="ECO:0000256" key="2">
    <source>
        <dbReference type="ARBA" id="ARBA00022448"/>
    </source>
</evidence>
<dbReference type="AlphaFoldDB" id="D3FA58"/>
<comment type="similarity">
    <text evidence="1">Belongs to the ABC transporter superfamily.</text>
</comment>
<dbReference type="InterPro" id="IPR003593">
    <property type="entry name" value="AAA+_ATPase"/>
</dbReference>
<name>D3FA58_CONWI</name>
<evidence type="ECO:0000256" key="4">
    <source>
        <dbReference type="ARBA" id="ARBA00022840"/>
    </source>
</evidence>
<reference evidence="6 7" key="1">
    <citation type="journal article" date="2010" name="Stand. Genomic Sci.">
        <title>Complete genome sequence of Conexibacter woesei type strain (ID131577).</title>
        <authorList>
            <person name="Pukall R."/>
            <person name="Lapidus A."/>
            <person name="Glavina Del Rio T."/>
            <person name="Copeland A."/>
            <person name="Tice H."/>
            <person name="Cheng J.-F."/>
            <person name="Lucas S."/>
            <person name="Chen F."/>
            <person name="Nolan M."/>
            <person name="Bruce D."/>
            <person name="Goodwin L."/>
            <person name="Pitluck S."/>
            <person name="Mavromatis K."/>
            <person name="Ivanova N."/>
            <person name="Ovchinnikova G."/>
            <person name="Pati A."/>
            <person name="Chen A."/>
            <person name="Palaniappan K."/>
            <person name="Land M."/>
            <person name="Hauser L."/>
            <person name="Chang Y.-J."/>
            <person name="Jeffries C.D."/>
            <person name="Chain P."/>
            <person name="Meincke L."/>
            <person name="Sims D."/>
            <person name="Brettin T."/>
            <person name="Detter J.C."/>
            <person name="Rohde M."/>
            <person name="Goeker M."/>
            <person name="Bristow J."/>
            <person name="Eisen J.A."/>
            <person name="Markowitz V."/>
            <person name="Kyrpides N.C."/>
            <person name="Klenk H.-P."/>
            <person name="Hugenholtz P."/>
        </authorList>
    </citation>
    <scope>NUCLEOTIDE SEQUENCE [LARGE SCALE GENOMIC DNA]</scope>
    <source>
        <strain evidence="7">DSM 14684 / CIP 108061 / JCM 11494 / NBRC 100937 / ID131577</strain>
    </source>
</reference>
<dbReference type="PROSITE" id="PS50893">
    <property type="entry name" value="ABC_TRANSPORTER_2"/>
    <property type="match status" value="1"/>
</dbReference>
<dbReference type="HOGENOM" id="CLU_000604_1_11_11"/>
<dbReference type="eggNOG" id="COG1121">
    <property type="taxonomic scope" value="Bacteria"/>
</dbReference>
<keyword evidence="2" id="KW-0813">Transport</keyword>
<dbReference type="InterPro" id="IPR027417">
    <property type="entry name" value="P-loop_NTPase"/>
</dbReference>
<dbReference type="SMART" id="SM00382">
    <property type="entry name" value="AAA"/>
    <property type="match status" value="1"/>
</dbReference>
<sequence>MSAPLVRADGLAVGYGAAPVLSDVTFALAAGERVGVLGPNGGGKTTLFRALLGELQPLSGTLDLAGRCGTVPQTERSRLDFPVSALDVALMGAIAGRPWWKRPGRAERAAAHAALKRVGLDHLAERSFGELSGGQRQRVLVARALVQDARIVLLDEPFTGLDSVSAERLEGLLRELAEEGRGVLIATHDVDQARAWDKVLCLNRRQVAFGAPQPTLTLDVLAATYGGSIVTLPGGEDAGRLAILPPHHHDHDH</sequence>
<dbReference type="InterPro" id="IPR017871">
    <property type="entry name" value="ABC_transporter-like_CS"/>
</dbReference>
<accession>D3FA58</accession>
<dbReference type="STRING" id="469383.Cwoe_4740"/>
<gene>
    <name evidence="6" type="ordered locus">Cwoe_4740</name>
</gene>
<dbReference type="OrthoDB" id="3282096at2"/>
<proteinExistence type="inferred from homology"/>
<dbReference type="GO" id="GO:0016887">
    <property type="term" value="F:ATP hydrolysis activity"/>
    <property type="evidence" value="ECO:0007669"/>
    <property type="project" value="InterPro"/>
</dbReference>
<dbReference type="PANTHER" id="PTHR42734">
    <property type="entry name" value="METAL TRANSPORT SYSTEM ATP-BINDING PROTEIN TM_0124-RELATED"/>
    <property type="match status" value="1"/>
</dbReference>
<evidence type="ECO:0000256" key="1">
    <source>
        <dbReference type="ARBA" id="ARBA00005417"/>
    </source>
</evidence>
<dbReference type="Pfam" id="PF00005">
    <property type="entry name" value="ABC_tran"/>
    <property type="match status" value="1"/>
</dbReference>
<dbReference type="GO" id="GO:0005524">
    <property type="term" value="F:ATP binding"/>
    <property type="evidence" value="ECO:0007669"/>
    <property type="project" value="UniProtKB-KW"/>
</dbReference>
<protein>
    <submittedName>
        <fullName evidence="6">ABC transporter related protein</fullName>
    </submittedName>
</protein>
<dbReference type="Gene3D" id="3.40.50.300">
    <property type="entry name" value="P-loop containing nucleotide triphosphate hydrolases"/>
    <property type="match status" value="1"/>
</dbReference>
<keyword evidence="3" id="KW-0547">Nucleotide-binding</keyword>
<evidence type="ECO:0000313" key="6">
    <source>
        <dbReference type="EMBL" id="ADB53153.1"/>
    </source>
</evidence>
<dbReference type="SUPFAM" id="SSF52540">
    <property type="entry name" value="P-loop containing nucleoside triphosphate hydrolases"/>
    <property type="match status" value="1"/>
</dbReference>
<dbReference type="CDD" id="cd03235">
    <property type="entry name" value="ABC_Metallic_Cations"/>
    <property type="match status" value="1"/>
</dbReference>
<dbReference type="RefSeq" id="WP_012936204.1">
    <property type="nucleotide sequence ID" value="NC_013739.1"/>
</dbReference>
<evidence type="ECO:0000256" key="3">
    <source>
        <dbReference type="ARBA" id="ARBA00022741"/>
    </source>
</evidence>
<evidence type="ECO:0000313" key="7">
    <source>
        <dbReference type="Proteomes" id="UP000008229"/>
    </source>
</evidence>